<gene>
    <name evidence="2" type="ORF">3_76</name>
</gene>
<evidence type="ECO:0000256" key="1">
    <source>
        <dbReference type="SAM" id="Phobius"/>
    </source>
</evidence>
<organism evidence="2">
    <name type="scientific">Mimiviridae sp. ChoanoV1</name>
    <dbReference type="NCBI Taxonomy" id="2596887"/>
    <lineage>
        <taxon>Viruses</taxon>
        <taxon>Varidnaviria</taxon>
        <taxon>Bamfordvirae</taxon>
        <taxon>Nucleocytoviricota</taxon>
        <taxon>Megaviricetes</taxon>
        <taxon>Imitervirales</taxon>
        <taxon>Schizomimiviridae</taxon>
    </lineage>
</organism>
<proteinExistence type="predicted"/>
<sequence length="150" mass="17113">MNCSLCCFIAAALLGSMLYFVINSANNDKILYFRSLLNNEQQQMHTNIVKERGYIYLSGFVLGLIIALVYLKNVKAKGQPIYCIFIAIVLGTTYIHYTLMPKSNYMLDHIDTPEQARAWLSIYKEMKKRCHIGMILGVVALPFVCEIFSN</sequence>
<name>A0A5B8IG93_9VIRU</name>
<feature type="transmembrane region" description="Helical" evidence="1">
    <location>
        <begin position="131"/>
        <end position="149"/>
    </location>
</feature>
<reference evidence="2" key="1">
    <citation type="submission" date="2018-11" db="EMBL/GenBank/DDBJ databases">
        <title>A distinct lineage of giant viruses engineers rhodopsin photosystems in predatory marine eukaryotes.</title>
        <authorList>
            <person name="Needham D.M."/>
            <person name="Yoshizawa S."/>
            <person name="Hosaka T."/>
            <person name="Poirier C."/>
            <person name="Choi C.-J."/>
            <person name="Hehenberger E."/>
            <person name="Irwin N.A.T."/>
            <person name="Wilken S."/>
            <person name="Yung C.-M."/>
            <person name="Bachy C."/>
            <person name="Kurihara R."/>
            <person name="Nakajima Y."/>
            <person name="Kojima K."/>
            <person name="Kimura-Someya T."/>
            <person name="Leonard G."/>
            <person name="Malmstrom R.R."/>
            <person name="Mende D."/>
            <person name="Olson D.K."/>
            <person name="Sudo Y."/>
            <person name="Sudek S."/>
            <person name="Richards T.A."/>
            <person name="DeLong E.F."/>
            <person name="Keeling P.J."/>
            <person name="Santoro A.E."/>
            <person name="Shirouzu M."/>
            <person name="Iwasaki W."/>
            <person name="Worden A.Z."/>
        </authorList>
    </citation>
    <scope>NUCLEOTIDE SEQUENCE</scope>
</reference>
<accession>A0A5B8IG93</accession>
<evidence type="ECO:0000313" key="2">
    <source>
        <dbReference type="EMBL" id="QDY52097.1"/>
    </source>
</evidence>
<feature type="transmembrane region" description="Helical" evidence="1">
    <location>
        <begin position="53"/>
        <end position="71"/>
    </location>
</feature>
<keyword evidence="1" id="KW-0812">Transmembrane</keyword>
<keyword evidence="1" id="KW-1133">Transmembrane helix</keyword>
<protein>
    <submittedName>
        <fullName evidence="2">Uncharacterized protein</fullName>
    </submittedName>
</protein>
<feature type="transmembrane region" description="Helical" evidence="1">
    <location>
        <begin position="80"/>
        <end position="97"/>
    </location>
</feature>
<dbReference type="EMBL" id="MK250087">
    <property type="protein sequence ID" value="QDY52097.1"/>
    <property type="molecule type" value="Genomic_DNA"/>
</dbReference>
<keyword evidence="1" id="KW-0472">Membrane</keyword>